<organism evidence="1 2">
    <name type="scientific">Rhodocollybia butyracea</name>
    <dbReference type="NCBI Taxonomy" id="206335"/>
    <lineage>
        <taxon>Eukaryota</taxon>
        <taxon>Fungi</taxon>
        <taxon>Dikarya</taxon>
        <taxon>Basidiomycota</taxon>
        <taxon>Agaricomycotina</taxon>
        <taxon>Agaricomycetes</taxon>
        <taxon>Agaricomycetidae</taxon>
        <taxon>Agaricales</taxon>
        <taxon>Marasmiineae</taxon>
        <taxon>Omphalotaceae</taxon>
        <taxon>Rhodocollybia</taxon>
    </lineage>
</organism>
<proteinExistence type="predicted"/>
<evidence type="ECO:0000313" key="2">
    <source>
        <dbReference type="Proteomes" id="UP000772434"/>
    </source>
</evidence>
<dbReference type="EMBL" id="JADNRY010000066">
    <property type="protein sequence ID" value="KAF9067963.1"/>
    <property type="molecule type" value="Genomic_DNA"/>
</dbReference>
<comment type="caution">
    <text evidence="1">The sequence shown here is derived from an EMBL/GenBank/DDBJ whole genome shotgun (WGS) entry which is preliminary data.</text>
</comment>
<evidence type="ECO:0000313" key="1">
    <source>
        <dbReference type="EMBL" id="KAF9067963.1"/>
    </source>
</evidence>
<dbReference type="OrthoDB" id="3016366at2759"/>
<gene>
    <name evidence="1" type="ORF">BDP27DRAFT_1225067</name>
</gene>
<dbReference type="AlphaFoldDB" id="A0A9P5PR81"/>
<accession>A0A9P5PR81</accession>
<reference evidence="1" key="1">
    <citation type="submission" date="2020-11" db="EMBL/GenBank/DDBJ databases">
        <authorList>
            <consortium name="DOE Joint Genome Institute"/>
            <person name="Ahrendt S."/>
            <person name="Riley R."/>
            <person name="Andreopoulos W."/>
            <person name="Labutti K."/>
            <person name="Pangilinan J."/>
            <person name="Ruiz-Duenas F.J."/>
            <person name="Barrasa J.M."/>
            <person name="Sanchez-Garcia M."/>
            <person name="Camarero S."/>
            <person name="Miyauchi S."/>
            <person name="Serrano A."/>
            <person name="Linde D."/>
            <person name="Babiker R."/>
            <person name="Drula E."/>
            <person name="Ayuso-Fernandez I."/>
            <person name="Pacheco R."/>
            <person name="Padilla G."/>
            <person name="Ferreira P."/>
            <person name="Barriuso J."/>
            <person name="Kellner H."/>
            <person name="Castanera R."/>
            <person name="Alfaro M."/>
            <person name="Ramirez L."/>
            <person name="Pisabarro A.G."/>
            <person name="Kuo A."/>
            <person name="Tritt A."/>
            <person name="Lipzen A."/>
            <person name="He G."/>
            <person name="Yan M."/>
            <person name="Ng V."/>
            <person name="Cullen D."/>
            <person name="Martin F."/>
            <person name="Rosso M.-N."/>
            <person name="Henrissat B."/>
            <person name="Hibbett D."/>
            <person name="Martinez A.T."/>
            <person name="Grigoriev I.V."/>
        </authorList>
    </citation>
    <scope>NUCLEOTIDE SEQUENCE</scope>
    <source>
        <strain evidence="1">AH 40177</strain>
    </source>
</reference>
<name>A0A9P5PR81_9AGAR</name>
<keyword evidence="2" id="KW-1185">Reference proteome</keyword>
<dbReference type="Proteomes" id="UP000772434">
    <property type="component" value="Unassembled WGS sequence"/>
</dbReference>
<sequence length="218" mass="24562">MPNHVATDESNASNALTLLPNCLYALLSYRGELGAWEWSFFLANIGKGGTLFYVKIITANNSTHWKFEIDARDIVSSPEAVALVRLADISDLGQYEEIEQALSPMFKVVAIPAANSIPLDFSSRSWFLDAIGMLHDCCVLHCDDVFLLEREIRRYAFSAMDKYLQNGGLLATDVFDVPWETYGSITRIYSLYCRKVLIVSCLQVCIDDFLYFGLCLRV</sequence>
<protein>
    <submittedName>
        <fullName evidence="1">Uncharacterized protein</fullName>
    </submittedName>
</protein>